<dbReference type="VEuPathDB" id="MicrosporidiaDB:Eint_041410"/>
<accession>E0S6U4</accession>
<sequence>MIILMIMGCYAIQDELTSRCQRYGISLNDCLNSVYLPKREYDEYLQSFNLPIVRDSSCNKGRCMAVVYKDVNKCMNCRKEDCRDECKELEWMREGPSNGPMDSYRRNSEPPIPFIHVIHHKDTNKSNSAPATKTEEVPLVSYKSITVIETKTETVSEHPATISRDEQKKDTHVTEDGKTCETKKEDTKTIFKTVEIPVISEKVSQLTRSERPEKQRKYDDNIRKTPVKEGEGSTLISSSVKRSKLKDSSLDDDKIDEVSEAEKGFEDDEKEKGEPTVVTVTRVFYKTVSVEKPITLYREVTTTVKSEVPIINYKLTTVKEISTSTKTESSVKTETVVQTQYSTIISTKAPHGQEIPKVPEESISMRAPIISGETSKRNEETQKSTKTIDSSSSDPSTSEFPSVVYRTITKPTVSVLTVTKTEEVTTQTASRSDPSQNPGSQKGEGVSASISLPASISLICTEKCLTVSVPETSEKKEVFSSVAASLSDTQGFMNTGRQDIIAELLPLVRKVLIEDLEETKCTKTPKQSSHLEMASDLVKTVTKTVVKTVERETKNKGGHKTVYNTVYSYKKKPNCRKGVEGKKRKVCKESEEQFVTTVYV</sequence>
<evidence type="ECO:0000256" key="1">
    <source>
        <dbReference type="SAM" id="MobiDB-lite"/>
    </source>
</evidence>
<feature type="compositionally biased region" description="Basic and acidic residues" evidence="1">
    <location>
        <begin position="208"/>
        <end position="231"/>
    </location>
</feature>
<feature type="compositionally biased region" description="Low complexity" evidence="1">
    <location>
        <begin position="384"/>
        <end position="399"/>
    </location>
</feature>
<feature type="compositionally biased region" description="Polar residues" evidence="1">
    <location>
        <begin position="429"/>
        <end position="440"/>
    </location>
</feature>
<evidence type="ECO:0000313" key="2">
    <source>
        <dbReference type="EMBL" id="ADM11429.1"/>
    </source>
</evidence>
<dbReference type="EMBL" id="CP001945">
    <property type="protein sequence ID" value="ADM11429.1"/>
    <property type="molecule type" value="Genomic_DNA"/>
</dbReference>
<name>E0S6U4_ENCIT</name>
<dbReference type="GeneID" id="9699031"/>
<dbReference type="HOGENOM" id="CLU_031976_0_0_1"/>
<protein>
    <submittedName>
        <fullName evidence="2">Uncharacterized protein</fullName>
    </submittedName>
</protein>
<feature type="region of interest" description="Disordered" evidence="1">
    <location>
        <begin position="365"/>
        <end position="399"/>
    </location>
</feature>
<dbReference type="RefSeq" id="XP_003072789.1">
    <property type="nucleotide sequence ID" value="XM_003072743.1"/>
</dbReference>
<dbReference type="OrthoDB" id="2192975at2759"/>
<dbReference type="KEGG" id="ein:Eint_041410"/>
<gene>
    <name evidence="2" type="ORF">Eint_041410</name>
</gene>
<reference evidence="2 3" key="1">
    <citation type="journal article" date="2010" name="Nat. Commun.">
        <title>The complete sequence of the smallest known nuclear genome from the microsporidian Encephalitozoon intestinalis.</title>
        <authorList>
            <person name="Corradi N."/>
            <person name="Pombert J.-F."/>
            <person name="Farinelli L."/>
            <person name="Didier E.S."/>
            <person name="Keeling P.J."/>
        </authorList>
    </citation>
    <scope>NUCLEOTIDE SEQUENCE [LARGE SCALE GENOMIC DNA]</scope>
    <source>
        <strain evidence="2 3">ATCC 50506</strain>
    </source>
</reference>
<proteinExistence type="predicted"/>
<feature type="compositionally biased region" description="Basic and acidic residues" evidence="1">
    <location>
        <begin position="163"/>
        <end position="184"/>
    </location>
</feature>
<feature type="region of interest" description="Disordered" evidence="1">
    <location>
        <begin position="154"/>
        <end position="184"/>
    </location>
</feature>
<feature type="region of interest" description="Disordered" evidence="1">
    <location>
        <begin position="422"/>
        <end position="447"/>
    </location>
</feature>
<keyword evidence="3" id="KW-1185">Reference proteome</keyword>
<dbReference type="Proteomes" id="UP000002313">
    <property type="component" value="Chromosome IV"/>
</dbReference>
<organism evidence="2 3">
    <name type="scientific">Encephalitozoon intestinalis (strain ATCC 50506)</name>
    <name type="common">Microsporidian parasite</name>
    <name type="synonym">Septata intestinalis</name>
    <dbReference type="NCBI Taxonomy" id="876142"/>
    <lineage>
        <taxon>Eukaryota</taxon>
        <taxon>Fungi</taxon>
        <taxon>Fungi incertae sedis</taxon>
        <taxon>Microsporidia</taxon>
        <taxon>Unikaryonidae</taxon>
        <taxon>Encephalitozoon</taxon>
    </lineage>
</organism>
<feature type="compositionally biased region" description="Basic and acidic residues" evidence="1">
    <location>
        <begin position="245"/>
        <end position="273"/>
    </location>
</feature>
<reference evidence="2 3" key="2">
    <citation type="journal article" date="2012" name="Proc. Natl. Acad. Sci. U.S.A.">
        <title>Gain and loss of multiple functionally related, horizontally transferred genes in the reduced genomes of two microsporidian parasites.</title>
        <authorList>
            <person name="Pombert J.-F."/>
            <person name="Selman M."/>
            <person name="Burki F."/>
            <person name="Bardell F.T."/>
            <person name="Farinelli L."/>
            <person name="Solter L.F."/>
            <person name="Whitman D.W."/>
            <person name="Weiss L.M."/>
            <person name="Corradi N."/>
            <person name="Keeling P.J."/>
        </authorList>
    </citation>
    <scope>NUCLEOTIDE SEQUENCE [LARGE SCALE GENOMIC DNA]</scope>
    <source>
        <strain evidence="2 3">ATCC 50506</strain>
    </source>
</reference>
<evidence type="ECO:0000313" key="3">
    <source>
        <dbReference type="Proteomes" id="UP000002313"/>
    </source>
</evidence>
<feature type="region of interest" description="Disordered" evidence="1">
    <location>
        <begin position="203"/>
        <end position="273"/>
    </location>
</feature>
<feature type="compositionally biased region" description="Basic and acidic residues" evidence="1">
    <location>
        <begin position="374"/>
        <end position="383"/>
    </location>
</feature>
<dbReference type="AlphaFoldDB" id="E0S6U4"/>